<dbReference type="GO" id="GO:0001228">
    <property type="term" value="F:DNA-binding transcription activator activity, RNA polymerase II-specific"/>
    <property type="evidence" value="ECO:0007669"/>
    <property type="project" value="EnsemblFungi"/>
</dbReference>
<evidence type="ECO:0000256" key="6">
    <source>
        <dbReference type="RuleBase" id="RU367155"/>
    </source>
</evidence>
<dbReference type="OrthoDB" id="1097733at2759"/>
<name>G0VF35_NAUCA</name>
<keyword evidence="2 6" id="KW-0805">Transcription regulation</keyword>
<dbReference type="Gene3D" id="6.10.250.2430">
    <property type="match status" value="1"/>
</dbReference>
<keyword evidence="9" id="KW-1185">Reference proteome</keyword>
<comment type="subcellular location">
    <subcellularLocation>
        <location evidence="1 6">Nucleus</location>
    </subcellularLocation>
</comment>
<evidence type="ECO:0000256" key="4">
    <source>
        <dbReference type="ARBA" id="ARBA00023163"/>
    </source>
</evidence>
<dbReference type="EMBL" id="HE576756">
    <property type="protein sequence ID" value="CCC70100.1"/>
    <property type="molecule type" value="Genomic_DNA"/>
</dbReference>
<dbReference type="HOGENOM" id="CLU_080763_0_0_1"/>
<dbReference type="PANTHER" id="PTHR12632">
    <property type="entry name" value="TRANSCRIPTION FACTOR NF-Y ALPHA-RELATED"/>
    <property type="match status" value="1"/>
</dbReference>
<dbReference type="GO" id="GO:0043457">
    <property type="term" value="P:regulation of cellular respiration"/>
    <property type="evidence" value="ECO:0007669"/>
    <property type="project" value="EnsemblFungi"/>
</dbReference>
<dbReference type="GO" id="GO:0000978">
    <property type="term" value="F:RNA polymerase II cis-regulatory region sequence-specific DNA binding"/>
    <property type="evidence" value="ECO:0007669"/>
    <property type="project" value="EnsemblFungi"/>
</dbReference>
<dbReference type="PROSITE" id="PS51152">
    <property type="entry name" value="NFYA_HAP2_2"/>
    <property type="match status" value="1"/>
</dbReference>
<dbReference type="STRING" id="1064592.G0VF35"/>
<evidence type="ECO:0000256" key="7">
    <source>
        <dbReference type="SAM" id="MobiDB-lite"/>
    </source>
</evidence>
<dbReference type="AlphaFoldDB" id="G0VF35"/>
<comment type="function">
    <text evidence="6">Component of the sequence-specific heterotrimeric transcription factor (NF-Y) which specifically recognizes a 5'-CCAAT-3' box motif found in the promoters of its target genes.</text>
</comment>
<dbReference type="RefSeq" id="XP_003676461.1">
    <property type="nucleotide sequence ID" value="XM_003676413.1"/>
</dbReference>
<keyword evidence="3 6" id="KW-0238">DNA-binding</keyword>
<dbReference type="InParanoid" id="G0VF35"/>
<dbReference type="SMART" id="SM00521">
    <property type="entry name" value="CBF"/>
    <property type="match status" value="1"/>
</dbReference>
<evidence type="ECO:0000313" key="9">
    <source>
        <dbReference type="Proteomes" id="UP000001640"/>
    </source>
</evidence>
<proteinExistence type="inferred from homology"/>
<keyword evidence="5 6" id="KW-0539">Nucleus</keyword>
<feature type="compositionally biased region" description="Basic residues" evidence="7">
    <location>
        <begin position="200"/>
        <end position="210"/>
    </location>
</feature>
<keyword evidence="4 6" id="KW-0804">Transcription</keyword>
<sequence>MSQTHINEHTMNSSKEENYQPLEADLIQFSSTSQTLGEKQSDNMLMEPNPADIYLYNRLSEIQNQDPQVELPLASQQDYQKKSEQAMNDQQHHLNGFKDRESNYEARPNVKQVYHTAVSPVSGDFGHESASSSINSEKSQDMRIATQVNPAIHDPNVTADQPFYVNAKQYSRILKRRFARARLEEDLRISRERRPYLHESRHKHAMRRPRGQGGRFLTSAEIAALKEKESSKTNSDSSLNRTPTNKPITQVSENLPNGNIVHPN</sequence>
<dbReference type="PRINTS" id="PR00616">
    <property type="entry name" value="CCAATSUBUNTB"/>
</dbReference>
<reference evidence="8 9" key="1">
    <citation type="journal article" date="2011" name="Proc. Natl. Acad. Sci. U.S.A.">
        <title>Evolutionary erosion of yeast sex chromosomes by mating-type switching accidents.</title>
        <authorList>
            <person name="Gordon J.L."/>
            <person name="Armisen D."/>
            <person name="Proux-Wera E."/>
            <person name="Oheigeartaigh S.S."/>
            <person name="Byrne K.P."/>
            <person name="Wolfe K.H."/>
        </authorList>
    </citation>
    <scope>NUCLEOTIDE SEQUENCE [LARGE SCALE GENOMIC DNA]</scope>
    <source>
        <strain evidence="9">ATCC 76901 / BCRC 22586 / CBS 4309 / NBRC 1992 / NRRL Y-12630</strain>
    </source>
</reference>
<dbReference type="eggNOG" id="KOG1561">
    <property type="taxonomic scope" value="Eukaryota"/>
</dbReference>
<evidence type="ECO:0000256" key="5">
    <source>
        <dbReference type="ARBA" id="ARBA00023242"/>
    </source>
</evidence>
<reference key="2">
    <citation type="submission" date="2011-08" db="EMBL/GenBank/DDBJ databases">
        <title>Genome sequence of Naumovozyma castellii.</title>
        <authorList>
            <person name="Gordon J.L."/>
            <person name="Armisen D."/>
            <person name="Proux-Wera E."/>
            <person name="OhEigeartaigh S.S."/>
            <person name="Byrne K.P."/>
            <person name="Wolfe K.H."/>
        </authorList>
    </citation>
    <scope>NUCLEOTIDE SEQUENCE</scope>
    <source>
        <strain>Type strain:CBS 4309</strain>
    </source>
</reference>
<dbReference type="KEGG" id="ncs:NCAS_0E00300"/>
<feature type="region of interest" description="Disordered" evidence="7">
    <location>
        <begin position="120"/>
        <end position="140"/>
    </location>
</feature>
<evidence type="ECO:0000313" key="8">
    <source>
        <dbReference type="EMBL" id="CCC70100.1"/>
    </source>
</evidence>
<dbReference type="GeneID" id="96903733"/>
<dbReference type="InterPro" id="IPR001289">
    <property type="entry name" value="NFYA"/>
</dbReference>
<dbReference type="GO" id="GO:0016602">
    <property type="term" value="C:CCAAT-binding factor complex"/>
    <property type="evidence" value="ECO:0007669"/>
    <property type="project" value="EnsemblFungi"/>
</dbReference>
<dbReference type="Pfam" id="PF02045">
    <property type="entry name" value="CBFB_NFYA"/>
    <property type="match status" value="1"/>
</dbReference>
<feature type="compositionally biased region" description="Polar residues" evidence="7">
    <location>
        <begin position="232"/>
        <end position="257"/>
    </location>
</feature>
<evidence type="ECO:0000256" key="3">
    <source>
        <dbReference type="ARBA" id="ARBA00023125"/>
    </source>
</evidence>
<evidence type="ECO:0000256" key="2">
    <source>
        <dbReference type="ARBA" id="ARBA00023015"/>
    </source>
</evidence>
<comment type="similarity">
    <text evidence="6">Belongs to the NFYA/HAP2 subunit family.</text>
</comment>
<dbReference type="Proteomes" id="UP000001640">
    <property type="component" value="Chromosome 5"/>
</dbReference>
<organism evidence="8 9">
    <name type="scientific">Naumovozyma castellii</name>
    <name type="common">Yeast</name>
    <name type="synonym">Saccharomyces castellii</name>
    <dbReference type="NCBI Taxonomy" id="27288"/>
    <lineage>
        <taxon>Eukaryota</taxon>
        <taxon>Fungi</taxon>
        <taxon>Dikarya</taxon>
        <taxon>Ascomycota</taxon>
        <taxon>Saccharomycotina</taxon>
        <taxon>Saccharomycetes</taxon>
        <taxon>Saccharomycetales</taxon>
        <taxon>Saccharomycetaceae</taxon>
        <taxon>Naumovozyma</taxon>
    </lineage>
</organism>
<feature type="region of interest" description="Disordered" evidence="7">
    <location>
        <begin position="199"/>
        <end position="264"/>
    </location>
</feature>
<evidence type="ECO:0000256" key="1">
    <source>
        <dbReference type="ARBA" id="ARBA00004123"/>
    </source>
</evidence>
<accession>G0VF35</accession>
<protein>
    <recommendedName>
        <fullName evidence="6">Transcriptional activator HAP2</fullName>
    </recommendedName>
</protein>
<gene>
    <name evidence="8" type="primary">NCAS0E00300</name>
    <name evidence="8" type="ordered locus">NCAS_0E00300</name>
</gene>
<comment type="subunit">
    <text evidence="6">Heterotrimer.</text>
</comment>